<dbReference type="SUPFAM" id="SSF81606">
    <property type="entry name" value="PP2C-like"/>
    <property type="match status" value="1"/>
</dbReference>
<evidence type="ECO:0000313" key="11">
    <source>
        <dbReference type="EMBL" id="KAK9920779.1"/>
    </source>
</evidence>
<dbReference type="GO" id="GO:0046872">
    <property type="term" value="F:metal ion binding"/>
    <property type="evidence" value="ECO:0007669"/>
    <property type="project" value="UniProtKB-KW"/>
</dbReference>
<evidence type="ECO:0000256" key="3">
    <source>
        <dbReference type="ARBA" id="ARBA00013081"/>
    </source>
</evidence>
<dbReference type="Gene3D" id="3.60.40.10">
    <property type="entry name" value="PPM-type phosphatase domain"/>
    <property type="match status" value="1"/>
</dbReference>
<dbReference type="CDD" id="cd00143">
    <property type="entry name" value="PP2Cc"/>
    <property type="match status" value="1"/>
</dbReference>
<comment type="caution">
    <text evidence="11">The sequence shown here is derived from an EMBL/GenBank/DDBJ whole genome shotgun (WGS) entry which is preliminary data.</text>
</comment>
<dbReference type="PANTHER" id="PTHR47992">
    <property type="entry name" value="PROTEIN PHOSPHATASE"/>
    <property type="match status" value="1"/>
</dbReference>
<gene>
    <name evidence="11" type="ORF">M0R45_029325</name>
</gene>
<dbReference type="Pfam" id="PF00481">
    <property type="entry name" value="PP2C"/>
    <property type="match status" value="1"/>
</dbReference>
<dbReference type="InterPro" id="IPR001932">
    <property type="entry name" value="PPM-type_phosphatase-like_dom"/>
</dbReference>
<name>A0AAW1W9Z5_RUBAR</name>
<accession>A0AAW1W9Z5</accession>
<dbReference type="InterPro" id="IPR036457">
    <property type="entry name" value="PPM-type-like_dom_sf"/>
</dbReference>
<evidence type="ECO:0000256" key="8">
    <source>
        <dbReference type="ARBA" id="ARBA00023211"/>
    </source>
</evidence>
<keyword evidence="7 9" id="KW-0904">Protein phosphatase</keyword>
<dbReference type="SMART" id="SM00332">
    <property type="entry name" value="PP2Cc"/>
    <property type="match status" value="1"/>
</dbReference>
<sequence>MIQNGLLKMVKSCWRPSVDEDGAQRGGEASGRVEGLLWCKDLGNHAWGAFSMAVIQANSTLEDQSRLESGFLSLNKSGPQGTFVGIYDGHGGPEASKYVNENLFSNLQRIASEHRSISEHVIRKAFLATEESFLSVVKKQWLNKPHIASAGTCCLVGIVCNGLLYTANVGDSRLVLGKVERATREVIAVQLSSEHNASIESVRQELKTTHPHDPQIVVLRHRVWRVKGLIQVSRSIGDAYLKKAEFNREPLLPKFRLPDPEPFLKPILSPDPSISGIARKLIEAALQEAAKKREVRFSDLKRIERGVRRHFHDDISVVVVFLDHHQLKNGSSPRKSNISITPNF</sequence>
<evidence type="ECO:0000256" key="9">
    <source>
        <dbReference type="RuleBase" id="RU003465"/>
    </source>
</evidence>
<keyword evidence="5 9" id="KW-0378">Hydrolase</keyword>
<evidence type="ECO:0000256" key="2">
    <source>
        <dbReference type="ARBA" id="ARBA00001946"/>
    </source>
</evidence>
<keyword evidence="12" id="KW-1185">Reference proteome</keyword>
<keyword evidence="6" id="KW-0460">Magnesium</keyword>
<evidence type="ECO:0000313" key="12">
    <source>
        <dbReference type="Proteomes" id="UP001457282"/>
    </source>
</evidence>
<dbReference type="PROSITE" id="PS01032">
    <property type="entry name" value="PPM_1"/>
    <property type="match status" value="1"/>
</dbReference>
<reference evidence="11 12" key="1">
    <citation type="journal article" date="2023" name="G3 (Bethesda)">
        <title>A chromosome-length genome assembly and annotation of blackberry (Rubus argutus, cv. 'Hillquist').</title>
        <authorList>
            <person name="Bruna T."/>
            <person name="Aryal R."/>
            <person name="Dudchenko O."/>
            <person name="Sargent D.J."/>
            <person name="Mead D."/>
            <person name="Buti M."/>
            <person name="Cavallini A."/>
            <person name="Hytonen T."/>
            <person name="Andres J."/>
            <person name="Pham M."/>
            <person name="Weisz D."/>
            <person name="Mascagni F."/>
            <person name="Usai G."/>
            <person name="Natali L."/>
            <person name="Bassil N."/>
            <person name="Fernandez G.E."/>
            <person name="Lomsadze A."/>
            <person name="Armour M."/>
            <person name="Olukolu B."/>
            <person name="Poorten T."/>
            <person name="Britton C."/>
            <person name="Davik J."/>
            <person name="Ashrafi H."/>
            <person name="Aiden E.L."/>
            <person name="Borodovsky M."/>
            <person name="Worthington M."/>
        </authorList>
    </citation>
    <scope>NUCLEOTIDE SEQUENCE [LARGE SCALE GENOMIC DNA]</scope>
    <source>
        <strain evidence="11">PI 553951</strain>
    </source>
</reference>
<dbReference type="InterPro" id="IPR015655">
    <property type="entry name" value="PP2C"/>
</dbReference>
<feature type="domain" description="PPM-type phosphatase" evidence="10">
    <location>
        <begin position="46"/>
        <end position="322"/>
    </location>
</feature>
<dbReference type="AlphaFoldDB" id="A0AAW1W9Z5"/>
<keyword evidence="8" id="KW-0464">Manganese</keyword>
<proteinExistence type="inferred from homology"/>
<dbReference type="Proteomes" id="UP001457282">
    <property type="component" value="Unassembled WGS sequence"/>
</dbReference>
<comment type="cofactor">
    <cofactor evidence="2">
        <name>Mg(2+)</name>
        <dbReference type="ChEBI" id="CHEBI:18420"/>
    </cofactor>
</comment>
<evidence type="ECO:0000256" key="1">
    <source>
        <dbReference type="ARBA" id="ARBA00001936"/>
    </source>
</evidence>
<dbReference type="EC" id="3.1.3.16" evidence="3"/>
<dbReference type="GO" id="GO:0004722">
    <property type="term" value="F:protein serine/threonine phosphatase activity"/>
    <property type="evidence" value="ECO:0007669"/>
    <property type="project" value="UniProtKB-EC"/>
</dbReference>
<keyword evidence="4" id="KW-0479">Metal-binding</keyword>
<dbReference type="EMBL" id="JBEDUW010000006">
    <property type="protein sequence ID" value="KAK9920779.1"/>
    <property type="molecule type" value="Genomic_DNA"/>
</dbReference>
<organism evidence="11 12">
    <name type="scientific">Rubus argutus</name>
    <name type="common">Southern blackberry</name>
    <dbReference type="NCBI Taxonomy" id="59490"/>
    <lineage>
        <taxon>Eukaryota</taxon>
        <taxon>Viridiplantae</taxon>
        <taxon>Streptophyta</taxon>
        <taxon>Embryophyta</taxon>
        <taxon>Tracheophyta</taxon>
        <taxon>Spermatophyta</taxon>
        <taxon>Magnoliopsida</taxon>
        <taxon>eudicotyledons</taxon>
        <taxon>Gunneridae</taxon>
        <taxon>Pentapetalae</taxon>
        <taxon>rosids</taxon>
        <taxon>fabids</taxon>
        <taxon>Rosales</taxon>
        <taxon>Rosaceae</taxon>
        <taxon>Rosoideae</taxon>
        <taxon>Rosoideae incertae sedis</taxon>
        <taxon>Rubus</taxon>
    </lineage>
</organism>
<evidence type="ECO:0000256" key="7">
    <source>
        <dbReference type="ARBA" id="ARBA00022912"/>
    </source>
</evidence>
<evidence type="ECO:0000256" key="4">
    <source>
        <dbReference type="ARBA" id="ARBA00022723"/>
    </source>
</evidence>
<comment type="similarity">
    <text evidence="9">Belongs to the PP2C family.</text>
</comment>
<protein>
    <recommendedName>
        <fullName evidence="3">protein-serine/threonine phosphatase</fullName>
        <ecNumber evidence="3">3.1.3.16</ecNumber>
    </recommendedName>
</protein>
<evidence type="ECO:0000259" key="10">
    <source>
        <dbReference type="PROSITE" id="PS51746"/>
    </source>
</evidence>
<evidence type="ECO:0000256" key="6">
    <source>
        <dbReference type="ARBA" id="ARBA00022842"/>
    </source>
</evidence>
<dbReference type="PROSITE" id="PS51746">
    <property type="entry name" value="PPM_2"/>
    <property type="match status" value="1"/>
</dbReference>
<comment type="cofactor">
    <cofactor evidence="1">
        <name>Mn(2+)</name>
        <dbReference type="ChEBI" id="CHEBI:29035"/>
    </cofactor>
</comment>
<evidence type="ECO:0000256" key="5">
    <source>
        <dbReference type="ARBA" id="ARBA00022801"/>
    </source>
</evidence>
<dbReference type="InterPro" id="IPR000222">
    <property type="entry name" value="PP2C_BS"/>
</dbReference>